<reference evidence="2" key="1">
    <citation type="journal article" date="2022" name="Cell">
        <title>Design, construction, and in vivo augmentation of a complex gut microbiome.</title>
        <authorList>
            <person name="Cheng A.G."/>
            <person name="Ho P.Y."/>
            <person name="Aranda-Diaz A."/>
            <person name="Jain S."/>
            <person name="Yu F.B."/>
            <person name="Meng X."/>
            <person name="Wang M."/>
            <person name="Iakiviak M."/>
            <person name="Nagashima K."/>
            <person name="Zhao A."/>
            <person name="Murugkar P."/>
            <person name="Patil A."/>
            <person name="Atabakhsh K."/>
            <person name="Weakley A."/>
            <person name="Yan J."/>
            <person name="Brumbaugh A.R."/>
            <person name="Higginbottom S."/>
            <person name="Dimas A."/>
            <person name="Shiver A.L."/>
            <person name="Deutschbauer A."/>
            <person name="Neff N."/>
            <person name="Sonnenburg J.L."/>
            <person name="Huang K.C."/>
            <person name="Fischbach M.A."/>
        </authorList>
    </citation>
    <scope>NUCLEOTIDE SEQUENCE</scope>
    <source>
        <strain evidence="2">DSM 19829</strain>
    </source>
</reference>
<dbReference type="EMBL" id="CP102290">
    <property type="protein sequence ID" value="UWP60180.1"/>
    <property type="molecule type" value="Genomic_DNA"/>
</dbReference>
<evidence type="ECO:0000256" key="1">
    <source>
        <dbReference type="SAM" id="Phobius"/>
    </source>
</evidence>
<accession>A0ABY5VHZ2</accession>
<name>A0ABY5VHZ2_9FIRM</name>
<dbReference type="Proteomes" id="UP001060164">
    <property type="component" value="Chromosome"/>
</dbReference>
<organism evidence="2 3">
    <name type="scientific">Ruminococcus gauvreauii</name>
    <dbReference type="NCBI Taxonomy" id="438033"/>
    <lineage>
        <taxon>Bacteria</taxon>
        <taxon>Bacillati</taxon>
        <taxon>Bacillota</taxon>
        <taxon>Clostridia</taxon>
        <taxon>Eubacteriales</taxon>
        <taxon>Oscillospiraceae</taxon>
        <taxon>Ruminococcus</taxon>
    </lineage>
</organism>
<feature type="transmembrane region" description="Helical" evidence="1">
    <location>
        <begin position="114"/>
        <end position="133"/>
    </location>
</feature>
<keyword evidence="3" id="KW-1185">Reference proteome</keyword>
<feature type="transmembrane region" description="Helical" evidence="1">
    <location>
        <begin position="12"/>
        <end position="35"/>
    </location>
</feature>
<proteinExistence type="predicted"/>
<sequence>MKKDGISTAAKGLIVGGTMLVPGVSGGSMAMILGIYDRLVSSVSSFTKQKKESFFFLTVFTFAALAGMILFASPLLALIEAYTKPMMFFFLGTVAGGIPMMYQKARVQAFSWKLPVYVIGGILAVMLVSLFPAEAFSSGAGGTGVLVLASAGFVAAIALILPGISISYLLLMLGIYQDTMKAISTFDLGFLTPMGIGLLLGIVLTTKVLEGAMQRYPQPTYLIIMGFIIGSAADVFPGLPVGWEWVLCSLSLMMGFGLIRLLTENEMIKTEKFKKSSEMY</sequence>
<dbReference type="RefSeq" id="WP_044983436.1">
    <property type="nucleotide sequence ID" value="NZ_CABLBR010000025.1"/>
</dbReference>
<feature type="transmembrane region" description="Helical" evidence="1">
    <location>
        <begin position="145"/>
        <end position="176"/>
    </location>
</feature>
<keyword evidence="1" id="KW-0812">Transmembrane</keyword>
<evidence type="ECO:0000313" key="3">
    <source>
        <dbReference type="Proteomes" id="UP001060164"/>
    </source>
</evidence>
<dbReference type="InterPro" id="IPR007163">
    <property type="entry name" value="VCA0040-like"/>
</dbReference>
<gene>
    <name evidence="2" type="ORF">NQ502_03755</name>
</gene>
<dbReference type="Pfam" id="PF04018">
    <property type="entry name" value="VCA0040-like"/>
    <property type="match status" value="1"/>
</dbReference>
<protein>
    <submittedName>
        <fullName evidence="2">DUF368 domain-containing protein</fullName>
    </submittedName>
</protein>
<feature type="transmembrane region" description="Helical" evidence="1">
    <location>
        <begin position="188"/>
        <end position="209"/>
    </location>
</feature>
<feature type="transmembrane region" description="Helical" evidence="1">
    <location>
        <begin position="55"/>
        <end position="79"/>
    </location>
</feature>
<dbReference type="PANTHER" id="PTHR37308">
    <property type="entry name" value="INTEGRAL MEMBRANE PROTEIN"/>
    <property type="match status" value="1"/>
</dbReference>
<dbReference type="PANTHER" id="PTHR37308:SF1">
    <property type="entry name" value="POLYPRENYL-PHOSPHATE TRANSPORTER"/>
    <property type="match status" value="1"/>
</dbReference>
<feature type="transmembrane region" description="Helical" evidence="1">
    <location>
        <begin position="245"/>
        <end position="263"/>
    </location>
</feature>
<keyword evidence="1" id="KW-1133">Transmembrane helix</keyword>
<keyword evidence="1" id="KW-0472">Membrane</keyword>
<evidence type="ECO:0000313" key="2">
    <source>
        <dbReference type="EMBL" id="UWP60180.1"/>
    </source>
</evidence>